<comment type="caution">
    <text evidence="3">The sequence shown here is derived from an EMBL/GenBank/DDBJ whole genome shotgun (WGS) entry which is preliminary data.</text>
</comment>
<dbReference type="Gene3D" id="3.40.190.10">
    <property type="entry name" value="Periplasmic binding protein-like II"/>
    <property type="match status" value="1"/>
</dbReference>
<dbReference type="Pfam" id="PF03401">
    <property type="entry name" value="TctC"/>
    <property type="match status" value="1"/>
</dbReference>
<dbReference type="Gene3D" id="3.40.190.150">
    <property type="entry name" value="Bordetella uptake gene, domain 1"/>
    <property type="match status" value="1"/>
</dbReference>
<evidence type="ECO:0000313" key="3">
    <source>
        <dbReference type="EMBL" id="RVT95318.1"/>
    </source>
</evidence>
<dbReference type="SUPFAM" id="SSF53850">
    <property type="entry name" value="Periplasmic binding protein-like II"/>
    <property type="match status" value="1"/>
</dbReference>
<dbReference type="Proteomes" id="UP000282957">
    <property type="component" value="Unassembled WGS sequence"/>
</dbReference>
<accession>A0A437MCG5</accession>
<evidence type="ECO:0000256" key="2">
    <source>
        <dbReference type="SAM" id="SignalP"/>
    </source>
</evidence>
<evidence type="ECO:0000256" key="1">
    <source>
        <dbReference type="ARBA" id="ARBA00006987"/>
    </source>
</evidence>
<dbReference type="AlphaFoldDB" id="A0A437MCG5"/>
<dbReference type="PANTHER" id="PTHR42928:SF5">
    <property type="entry name" value="BLR1237 PROTEIN"/>
    <property type="match status" value="1"/>
</dbReference>
<dbReference type="CDD" id="cd07012">
    <property type="entry name" value="PBP2_Bug_TTT"/>
    <property type="match status" value="1"/>
</dbReference>
<feature type="chain" id="PRO_5019551538" evidence="2">
    <location>
        <begin position="23"/>
        <end position="311"/>
    </location>
</feature>
<feature type="signal peptide" evidence="2">
    <location>
        <begin position="1"/>
        <end position="22"/>
    </location>
</feature>
<organism evidence="3 4">
    <name type="scientific">Rhodovarius crocodyli</name>
    <dbReference type="NCBI Taxonomy" id="1979269"/>
    <lineage>
        <taxon>Bacteria</taxon>
        <taxon>Pseudomonadati</taxon>
        <taxon>Pseudomonadota</taxon>
        <taxon>Alphaproteobacteria</taxon>
        <taxon>Acetobacterales</taxon>
        <taxon>Roseomonadaceae</taxon>
        <taxon>Rhodovarius</taxon>
    </lineage>
</organism>
<evidence type="ECO:0000313" key="4">
    <source>
        <dbReference type="Proteomes" id="UP000282957"/>
    </source>
</evidence>
<keyword evidence="4" id="KW-1185">Reference proteome</keyword>
<comment type="similarity">
    <text evidence="1">Belongs to the UPF0065 (bug) family.</text>
</comment>
<sequence>MIARRALLASAPALLAAPPVRAGIAATLLVGASAGSGVDQWARGLAPFLERHWAHAAVTVVNRPGQGGLAMARTLAGAAADGRTLGVVSTPSLLARAVEKGQERLLESLFFVASVADEPIVLVAPAGAQPSLAAISRMAPGALMAMPPAGSAPQLLGLRLAAQLGLSPFPFANSGAVRQAVLQGHVPVAILAAPEALPLVREGRIVALAVGGESRTDLLPDTPTLKEQGVALSSASCKGFAIPSGTPAELVSSISDGLSRMIADPEFLAFLESSALRPLFQGPDKWPTQVRGTLEQLALRWRQDPWAQTAG</sequence>
<keyword evidence="2" id="KW-0732">Signal</keyword>
<protein>
    <submittedName>
        <fullName evidence="3">Tripartite tricarboxylate transporter substrate binding protein</fullName>
    </submittedName>
</protein>
<dbReference type="InterPro" id="IPR005064">
    <property type="entry name" value="BUG"/>
</dbReference>
<name>A0A437MCG5_9PROT</name>
<dbReference type="OrthoDB" id="7262496at2"/>
<dbReference type="InterPro" id="IPR042100">
    <property type="entry name" value="Bug_dom1"/>
</dbReference>
<dbReference type="PANTHER" id="PTHR42928">
    <property type="entry name" value="TRICARBOXYLATE-BINDING PROTEIN"/>
    <property type="match status" value="1"/>
</dbReference>
<dbReference type="RefSeq" id="WP_127788805.1">
    <property type="nucleotide sequence ID" value="NZ_SACL01000006.1"/>
</dbReference>
<reference evidence="3 4" key="1">
    <citation type="submission" date="2019-01" db="EMBL/GenBank/DDBJ databases">
        <authorList>
            <person name="Chen W.-M."/>
        </authorList>
    </citation>
    <scope>NUCLEOTIDE SEQUENCE [LARGE SCALE GENOMIC DNA]</scope>
    <source>
        <strain evidence="3 4">CCP-6</strain>
    </source>
</reference>
<proteinExistence type="inferred from homology"/>
<dbReference type="EMBL" id="SACL01000006">
    <property type="protein sequence ID" value="RVT95318.1"/>
    <property type="molecule type" value="Genomic_DNA"/>
</dbReference>
<gene>
    <name evidence="3" type="ORF">EOD42_17190</name>
</gene>